<keyword evidence="1 4" id="KW-0378">Hydrolase</keyword>
<name>A0A1I2KX14_9BACL</name>
<sequence>MRKQSFVLDLGKEGRIIRGDLYAAEDARRLPTLVILHGFKGFKDWGFFPYAAETLAKRGFGVITFNFSMNGVGENLFEFTELDKFARNTYSREQEDVAKIIGEIKAGLLPPDGTLDPDRLGLIGHSRGGANSLLYALEDPNVKGVVTWNGVADVDIFPEELKREIREKGVGTVLNARTGQEMPIHREVLEDLEANRERWNLLKRLPEWNRPLLILQGDQDVSRLVEGAHQLHQAAPQSTLRILPGANHTFGAVHPFQGSTPHLDRVLEETANFFAKVL</sequence>
<dbReference type="Proteomes" id="UP000198661">
    <property type="component" value="Unassembled WGS sequence"/>
</dbReference>
<evidence type="ECO:0000256" key="1">
    <source>
        <dbReference type="ARBA" id="ARBA00022801"/>
    </source>
</evidence>
<dbReference type="SUPFAM" id="SSF53474">
    <property type="entry name" value="alpha/beta-Hydrolases"/>
    <property type="match status" value="1"/>
</dbReference>
<dbReference type="InterPro" id="IPR000073">
    <property type="entry name" value="AB_hydrolase_1"/>
</dbReference>
<dbReference type="PANTHER" id="PTHR22946">
    <property type="entry name" value="DIENELACTONE HYDROLASE DOMAIN-CONTAINING PROTEIN-RELATED"/>
    <property type="match status" value="1"/>
</dbReference>
<evidence type="ECO:0000313" key="5">
    <source>
        <dbReference type="Proteomes" id="UP000198661"/>
    </source>
</evidence>
<reference evidence="5" key="1">
    <citation type="submission" date="2016-10" db="EMBL/GenBank/DDBJ databases">
        <authorList>
            <person name="Varghese N."/>
            <person name="Submissions S."/>
        </authorList>
    </citation>
    <scope>NUCLEOTIDE SEQUENCE [LARGE SCALE GENOMIC DNA]</scope>
    <source>
        <strain evidence="5">DSM 44945</strain>
    </source>
</reference>
<dbReference type="RefSeq" id="WP_092035758.1">
    <property type="nucleotide sequence ID" value="NZ_FOOK01000003.1"/>
</dbReference>
<dbReference type="InterPro" id="IPR029058">
    <property type="entry name" value="AB_hydrolase_fold"/>
</dbReference>
<dbReference type="STRING" id="201973.SAMN04488025_103118"/>
<proteinExistence type="inferred from homology"/>
<evidence type="ECO:0000256" key="2">
    <source>
        <dbReference type="ARBA" id="ARBA00038115"/>
    </source>
</evidence>
<dbReference type="AlphaFoldDB" id="A0A1I2KX14"/>
<evidence type="ECO:0000259" key="3">
    <source>
        <dbReference type="Pfam" id="PF00561"/>
    </source>
</evidence>
<accession>A0A1I2KX14</accession>
<evidence type="ECO:0000313" key="4">
    <source>
        <dbReference type="EMBL" id="SFF71475.1"/>
    </source>
</evidence>
<dbReference type="PANTHER" id="PTHR22946:SF9">
    <property type="entry name" value="POLYKETIDE TRANSFERASE AF380"/>
    <property type="match status" value="1"/>
</dbReference>
<dbReference type="GO" id="GO:0052689">
    <property type="term" value="F:carboxylic ester hydrolase activity"/>
    <property type="evidence" value="ECO:0007669"/>
    <property type="project" value="UniProtKB-ARBA"/>
</dbReference>
<dbReference type="OrthoDB" id="9808543at2"/>
<dbReference type="Pfam" id="PF00561">
    <property type="entry name" value="Abhydrolase_1"/>
    <property type="match status" value="1"/>
</dbReference>
<feature type="domain" description="AB hydrolase-1" evidence="3">
    <location>
        <begin position="31"/>
        <end position="161"/>
    </location>
</feature>
<comment type="similarity">
    <text evidence="2">Belongs to the AB hydrolase superfamily. FUS2 hydrolase family.</text>
</comment>
<dbReference type="Gene3D" id="3.40.50.1820">
    <property type="entry name" value="alpha/beta hydrolase"/>
    <property type="match status" value="1"/>
</dbReference>
<keyword evidence="5" id="KW-1185">Reference proteome</keyword>
<protein>
    <submittedName>
        <fullName evidence="4">Alpha/beta hydrolase family protein</fullName>
    </submittedName>
</protein>
<dbReference type="EMBL" id="FOOK01000003">
    <property type="protein sequence ID" value="SFF71475.1"/>
    <property type="molecule type" value="Genomic_DNA"/>
</dbReference>
<dbReference type="InterPro" id="IPR050261">
    <property type="entry name" value="FrsA_esterase"/>
</dbReference>
<organism evidence="4 5">
    <name type="scientific">Planifilum fulgidum</name>
    <dbReference type="NCBI Taxonomy" id="201973"/>
    <lineage>
        <taxon>Bacteria</taxon>
        <taxon>Bacillati</taxon>
        <taxon>Bacillota</taxon>
        <taxon>Bacilli</taxon>
        <taxon>Bacillales</taxon>
        <taxon>Thermoactinomycetaceae</taxon>
        <taxon>Planifilum</taxon>
    </lineage>
</organism>
<gene>
    <name evidence="4" type="ORF">SAMN04488025_103118</name>
</gene>